<dbReference type="SMART" id="SM00317">
    <property type="entry name" value="SET"/>
    <property type="match status" value="1"/>
</dbReference>
<reference evidence="3 4" key="1">
    <citation type="submission" date="2017-10" db="EMBL/GenBank/DDBJ databases">
        <title>Comparative genomics in systemic dimorphic fungi from Ajellomycetaceae.</title>
        <authorList>
            <person name="Munoz J.F."/>
            <person name="Mcewen J.G."/>
            <person name="Clay O.K."/>
            <person name="Cuomo C.A."/>
        </authorList>
    </citation>
    <scope>NUCLEOTIDE SEQUENCE [LARGE SCALE GENOMIC DNA]</scope>
    <source>
        <strain evidence="3 4">UAMH7299</strain>
    </source>
</reference>
<feature type="compositionally biased region" description="Polar residues" evidence="1">
    <location>
        <begin position="104"/>
        <end position="125"/>
    </location>
</feature>
<protein>
    <recommendedName>
        <fullName evidence="2">SET domain-containing protein</fullName>
    </recommendedName>
</protein>
<dbReference type="OrthoDB" id="308383at2759"/>
<sequence>MNRAIRLYPENCGGSSRAIYQRMPEQSYRGLGIPLARFCELRVPYVDPWIPAEMQQSCFWSALHNHNHIIPDLVHFTDTYKGYIDLSNFQPVPESQWLGMGLDSDTSPLNSSDNPLTPESTQTDSDGAEVRKRRKVVGGLRLQPAVSALNHSLSAELNADTRNNTIGTHNGQEFESTTSCRQVHSSTRFPLRKARKDSGPTIQASSADKLISGIWRQIYSGAQLKPPKSACLFGNESNISIRGLVDRETFLAINAVCLKYYTLSQSSRSLEMILQAYWVECYEARIDAIKLEHPEKSATESRMQALKEACSILQWKEKELRNKLSIWRGYKEIKEAGGWVSLIFASTGVYRICKYRTGFDEGLTPRLKQLRSSFEVAADTLHPQWRDFLEIIGQQSPRRYSGHPHDWVIMTTGPAVKLSATYARMIPDFSFRFIDESVVDATVFPERDPRIAPGIDPNFCHDCGQRQSNDVQVNRCMCFPTLYGSSKSPAPVQVFHTLNGRHNGVVARCDFERGTAIGEFIGYVTTGISDVDVMIGGSPERQYQIFQGKMGNFTRFINHSCRPNSQFQRFYWLGVERIIVVSRGIQAGTEITTDYSNFYWESLDKTCLCGELCCRYSNP</sequence>
<dbReference type="SUPFAM" id="SSF82199">
    <property type="entry name" value="SET domain"/>
    <property type="match status" value="1"/>
</dbReference>
<dbReference type="EMBL" id="PDNA01000013">
    <property type="protein sequence ID" value="PGH26750.1"/>
    <property type="molecule type" value="Genomic_DNA"/>
</dbReference>
<dbReference type="Proteomes" id="UP000224634">
    <property type="component" value="Unassembled WGS sequence"/>
</dbReference>
<dbReference type="STRING" id="1447883.A0A2B7Z011"/>
<dbReference type="Pfam" id="PF00856">
    <property type="entry name" value="SET"/>
    <property type="match status" value="1"/>
</dbReference>
<keyword evidence="4" id="KW-1185">Reference proteome</keyword>
<gene>
    <name evidence="3" type="ORF">AJ80_01514</name>
</gene>
<organism evidence="3 4">
    <name type="scientific">Polytolypa hystricis (strain UAMH7299)</name>
    <dbReference type="NCBI Taxonomy" id="1447883"/>
    <lineage>
        <taxon>Eukaryota</taxon>
        <taxon>Fungi</taxon>
        <taxon>Dikarya</taxon>
        <taxon>Ascomycota</taxon>
        <taxon>Pezizomycotina</taxon>
        <taxon>Eurotiomycetes</taxon>
        <taxon>Eurotiomycetidae</taxon>
        <taxon>Onygenales</taxon>
        <taxon>Onygenales incertae sedis</taxon>
        <taxon>Polytolypa</taxon>
    </lineage>
</organism>
<evidence type="ECO:0000259" key="2">
    <source>
        <dbReference type="PROSITE" id="PS50280"/>
    </source>
</evidence>
<comment type="caution">
    <text evidence="3">The sequence shown here is derived from an EMBL/GenBank/DDBJ whole genome shotgun (WGS) entry which is preliminary data.</text>
</comment>
<dbReference type="InterPro" id="IPR001214">
    <property type="entry name" value="SET_dom"/>
</dbReference>
<evidence type="ECO:0000256" key="1">
    <source>
        <dbReference type="SAM" id="MobiDB-lite"/>
    </source>
</evidence>
<accession>A0A2B7Z011</accession>
<dbReference type="PANTHER" id="PTHR47250">
    <property type="entry name" value="HISTONE-LYSINE N-METHYLTRANSFERASE SET-6"/>
    <property type="match status" value="1"/>
</dbReference>
<evidence type="ECO:0000313" key="4">
    <source>
        <dbReference type="Proteomes" id="UP000224634"/>
    </source>
</evidence>
<evidence type="ECO:0000313" key="3">
    <source>
        <dbReference type="EMBL" id="PGH26750.1"/>
    </source>
</evidence>
<dbReference type="PANTHER" id="PTHR47250:SF3">
    <property type="entry name" value="HISTONE-LYSINE N-METHYLTRANSFERASE SET-6"/>
    <property type="match status" value="1"/>
</dbReference>
<proteinExistence type="predicted"/>
<feature type="region of interest" description="Disordered" evidence="1">
    <location>
        <begin position="100"/>
        <end position="130"/>
    </location>
</feature>
<dbReference type="InterPro" id="IPR053105">
    <property type="entry name" value="Class_V-like_SAM-MTase"/>
</dbReference>
<dbReference type="AlphaFoldDB" id="A0A2B7Z011"/>
<feature type="domain" description="SET" evidence="2">
    <location>
        <begin position="490"/>
        <end position="596"/>
    </location>
</feature>
<dbReference type="Gene3D" id="2.170.270.10">
    <property type="entry name" value="SET domain"/>
    <property type="match status" value="1"/>
</dbReference>
<name>A0A2B7Z011_POLH7</name>
<dbReference type="PROSITE" id="PS50280">
    <property type="entry name" value="SET"/>
    <property type="match status" value="1"/>
</dbReference>
<dbReference type="InterPro" id="IPR046341">
    <property type="entry name" value="SET_dom_sf"/>
</dbReference>